<evidence type="ECO:0000313" key="4">
    <source>
        <dbReference type="Proteomes" id="UP001199355"/>
    </source>
</evidence>
<dbReference type="EMBL" id="JAJEQF010000080">
    <property type="protein sequence ID" value="MCC2169273.1"/>
    <property type="molecule type" value="Genomic_DNA"/>
</dbReference>
<dbReference type="Proteomes" id="UP001199355">
    <property type="component" value="Unassembled WGS sequence"/>
</dbReference>
<dbReference type="InterPro" id="IPR053139">
    <property type="entry name" value="Surface_bspA-like"/>
</dbReference>
<dbReference type="Pfam" id="PF13306">
    <property type="entry name" value="LRR_5"/>
    <property type="match status" value="1"/>
</dbReference>
<feature type="transmembrane region" description="Helical" evidence="2">
    <location>
        <begin position="178"/>
        <end position="197"/>
    </location>
</feature>
<dbReference type="SUPFAM" id="SSF52058">
    <property type="entry name" value="L domain-like"/>
    <property type="match status" value="1"/>
</dbReference>
<dbReference type="InterPro" id="IPR026906">
    <property type="entry name" value="LRR_5"/>
</dbReference>
<name>A0AAE3J460_9FIRM</name>
<gene>
    <name evidence="3" type="ORF">LKD45_16570</name>
</gene>
<dbReference type="Gene3D" id="3.80.10.10">
    <property type="entry name" value="Ribonuclease Inhibitor"/>
    <property type="match status" value="2"/>
</dbReference>
<organism evidence="3 4">
    <name type="scientific">Gallintestinimicrobium propionicum</name>
    <dbReference type="NCBI Taxonomy" id="2981770"/>
    <lineage>
        <taxon>Bacteria</taxon>
        <taxon>Bacillati</taxon>
        <taxon>Bacillota</taxon>
        <taxon>Clostridia</taxon>
        <taxon>Lachnospirales</taxon>
        <taxon>Lachnospiraceae</taxon>
        <taxon>Gallintestinimicrobium</taxon>
    </lineage>
</organism>
<feature type="transmembrane region" description="Helical" evidence="2">
    <location>
        <begin position="203"/>
        <end position="222"/>
    </location>
</feature>
<evidence type="ECO:0000313" key="3">
    <source>
        <dbReference type="EMBL" id="MCC2169273.1"/>
    </source>
</evidence>
<feature type="transmembrane region" description="Helical" evidence="2">
    <location>
        <begin position="67"/>
        <end position="85"/>
    </location>
</feature>
<dbReference type="AlphaFoldDB" id="A0AAE3J460"/>
<dbReference type="PANTHER" id="PTHR45661:SF3">
    <property type="entry name" value="IG-LIKE DOMAIN-CONTAINING PROTEIN"/>
    <property type="match status" value="1"/>
</dbReference>
<feature type="transmembrane region" description="Helical" evidence="2">
    <location>
        <begin position="42"/>
        <end position="61"/>
    </location>
</feature>
<dbReference type="PANTHER" id="PTHR45661">
    <property type="entry name" value="SURFACE ANTIGEN"/>
    <property type="match status" value="1"/>
</dbReference>
<feature type="region of interest" description="Disordered" evidence="1">
    <location>
        <begin position="94"/>
        <end position="114"/>
    </location>
</feature>
<keyword evidence="2" id="KW-1133">Transmembrane helix</keyword>
<keyword evidence="4" id="KW-1185">Reference proteome</keyword>
<feature type="transmembrane region" description="Helical" evidence="2">
    <location>
        <begin position="257"/>
        <end position="274"/>
    </location>
</feature>
<dbReference type="InterPro" id="IPR032675">
    <property type="entry name" value="LRR_dom_sf"/>
</dbReference>
<feature type="transmembrane region" description="Helical" evidence="2">
    <location>
        <begin position="6"/>
        <end position="30"/>
    </location>
</feature>
<protein>
    <submittedName>
        <fullName evidence="3">Leucine-rich repeat domain-containing protein</fullName>
    </submittedName>
</protein>
<accession>A0AAE3J460</accession>
<comment type="caution">
    <text evidence="3">The sequence shown here is derived from an EMBL/GenBank/DDBJ whole genome shotgun (WGS) entry which is preliminary data.</text>
</comment>
<sequence length="472" mass="53235">MGDHGMGMAMALFMEAFVSIHMSVFVLLPLSKMISRENSKKIFWILFWIRIAILLCFDFFITTGIAVVDFLAVFVGAFLVTPISIKKGIRITKGSERSGTPSDAQTSAPSDTPSEKTILVSAEQGSEKKAVHAADFDPLFAMPEEKCVEAFLKREMQRAGIEEEQGLIPEDMLRRKNILNIIFAVLLFVYVSLFFFHFPMITYVLGFLILAVYGFCTGRYQLMRYLKKEIKSRPQEKISNIVLNVKAALVQDYSKKLKWILMAVAVAGSLLLFSKPRILYEQSEEGYYVRFYTYGLTNMTTATIPAAYQGEKVVGLRGNTFSNMPFLREVTLPDTLTEIRGQAFKNCGSLESVRLPEHLTYLGGEAFYHCTGLEEVNLPDGLTEIKGSTFEECSSLQRIEIPDNVTRIGGHAFYGNISLEEVVISPDSKLQEIGSSAFRRCDSLREITLPRSTFVNGRAFKETPVRIDYYEY</sequence>
<keyword evidence="2" id="KW-0812">Transmembrane</keyword>
<dbReference type="RefSeq" id="WP_308729225.1">
    <property type="nucleotide sequence ID" value="NZ_JAJEQF010000080.1"/>
</dbReference>
<keyword evidence="2" id="KW-0472">Membrane</keyword>
<evidence type="ECO:0000256" key="2">
    <source>
        <dbReference type="SAM" id="Phobius"/>
    </source>
</evidence>
<feature type="compositionally biased region" description="Polar residues" evidence="1">
    <location>
        <begin position="97"/>
        <end position="112"/>
    </location>
</feature>
<evidence type="ECO:0000256" key="1">
    <source>
        <dbReference type="SAM" id="MobiDB-lite"/>
    </source>
</evidence>
<proteinExistence type="predicted"/>
<reference evidence="3 4" key="1">
    <citation type="submission" date="2021-10" db="EMBL/GenBank/DDBJ databases">
        <title>Anaerobic single-cell dispensing facilitates the cultivation of human gut bacteria.</title>
        <authorList>
            <person name="Afrizal A."/>
        </authorList>
    </citation>
    <scope>NUCLEOTIDE SEQUENCE [LARGE SCALE GENOMIC DNA]</scope>
    <source>
        <strain evidence="3 4">CLA-AA-H244</strain>
    </source>
</reference>